<reference evidence="2 3" key="1">
    <citation type="journal article" date="2017" name="Front. Microbiol.">
        <title>Comparative Genomic Analysis of the Class Epsilonproteobacteria and Proposed Reclassification to Epsilonbacteraeota (phyl. nov.).</title>
        <authorList>
            <person name="Waite D.W."/>
            <person name="Vanwonterghem I."/>
            <person name="Rinke C."/>
            <person name="Parks D.H."/>
            <person name="Zhang Y."/>
            <person name="Takai K."/>
            <person name="Sievert S.M."/>
            <person name="Simon J."/>
            <person name="Campbell B.J."/>
            <person name="Hanson T.E."/>
            <person name="Woyke T."/>
            <person name="Klotz M.G."/>
            <person name="Hugenholtz P."/>
        </authorList>
    </citation>
    <scope>NUCLEOTIDE SEQUENCE [LARGE SCALE GENOMIC DNA]</scope>
    <source>
        <strain evidence="2">UBA11420</strain>
    </source>
</reference>
<dbReference type="PANTHER" id="PTHR11933:SF6">
    <property type="entry name" value="THIL AANH DOMAIN-CONTAINING PROTEIN"/>
    <property type="match status" value="1"/>
</dbReference>
<sequence>MKALVLFSGGLDSMLAIKLLTAQSIDVIAVHIRIGFSGKEDHEVLLRKRAAMAGASLEVVDVQNRYLQEVLFSPRYGYGKQFNPCIDCHGFMFKVAKELLVPFNASFIATGEVIGQRPMSQTRDALKLVRKLANDLEDGLILRPLSAQLLDESKAEREGWVDRSLLLGLSGRGRHAQLALAAQFGWEDYPTPAGGCLLTDQQFSLKLRDFIAHDTLCKEDIPLLKYGRHFRLPSGAKLIVGRNEEENAVLESFLNPKFAPIIVETSIGAPFSLISVQAGEDDLQTACRIILSFTKADPAAFYTLETQGRSLLAAAYPEREDAKKYLI</sequence>
<dbReference type="AlphaFoldDB" id="A0A2D3WCF3"/>
<evidence type="ECO:0000259" key="1">
    <source>
        <dbReference type="Pfam" id="PF18297"/>
    </source>
</evidence>
<dbReference type="InterPro" id="IPR014729">
    <property type="entry name" value="Rossmann-like_a/b/a_fold"/>
</dbReference>
<protein>
    <submittedName>
        <fullName evidence="2">ATP-binding protein</fullName>
    </submittedName>
</protein>
<dbReference type="EMBL" id="DLUG01000084">
    <property type="protein sequence ID" value="DAB36760.1"/>
    <property type="molecule type" value="Genomic_DNA"/>
</dbReference>
<comment type="caution">
    <text evidence="2">The sequence shown here is derived from an EMBL/GenBank/DDBJ whole genome shotgun (WGS) entry which is preliminary data.</text>
</comment>
<organism evidence="2 3">
    <name type="scientific">Sulfurospirillum cavolei</name>
    <dbReference type="NCBI Taxonomy" id="366522"/>
    <lineage>
        <taxon>Bacteria</taxon>
        <taxon>Pseudomonadati</taxon>
        <taxon>Campylobacterota</taxon>
        <taxon>Epsilonproteobacteria</taxon>
        <taxon>Campylobacterales</taxon>
        <taxon>Sulfurospirillaceae</taxon>
        <taxon>Sulfurospirillum</taxon>
    </lineage>
</organism>
<dbReference type="Pfam" id="PF18297">
    <property type="entry name" value="NFACT-R_2"/>
    <property type="match status" value="1"/>
</dbReference>
<accession>A0A2D3WCF3</accession>
<keyword evidence="2" id="KW-0547">Nucleotide-binding</keyword>
<proteinExistence type="predicted"/>
<dbReference type="SUPFAM" id="SSF52402">
    <property type="entry name" value="Adenine nucleotide alpha hydrolases-like"/>
    <property type="match status" value="1"/>
</dbReference>
<dbReference type="Proteomes" id="UP000231638">
    <property type="component" value="Unassembled WGS sequence"/>
</dbReference>
<dbReference type="PANTHER" id="PTHR11933">
    <property type="entry name" value="TRNA 5-METHYLAMINOMETHYL-2-THIOURIDYLATE -METHYLTRANSFERASE"/>
    <property type="match status" value="1"/>
</dbReference>
<keyword evidence="2" id="KW-0067">ATP-binding</keyword>
<name>A0A2D3WCF3_9BACT</name>
<dbReference type="GO" id="GO:0005524">
    <property type="term" value="F:ATP binding"/>
    <property type="evidence" value="ECO:0007669"/>
    <property type="project" value="UniProtKB-KW"/>
</dbReference>
<gene>
    <name evidence="2" type="ORF">CFH80_03170</name>
</gene>
<dbReference type="Pfam" id="PF03054">
    <property type="entry name" value="tRNA_Me_trans"/>
    <property type="match status" value="1"/>
</dbReference>
<dbReference type="InterPro" id="IPR059101">
    <property type="entry name" value="NFACT-R_2"/>
</dbReference>
<feature type="domain" description="NFACT protein RNA binding" evidence="1">
    <location>
        <begin position="227"/>
        <end position="306"/>
    </location>
</feature>
<dbReference type="STRING" id="366522.GCA_001548055_00427"/>
<dbReference type="Gene3D" id="3.40.50.620">
    <property type="entry name" value="HUPs"/>
    <property type="match status" value="1"/>
</dbReference>
<evidence type="ECO:0000313" key="2">
    <source>
        <dbReference type="EMBL" id="DAB36760.1"/>
    </source>
</evidence>
<evidence type="ECO:0000313" key="3">
    <source>
        <dbReference type="Proteomes" id="UP000231638"/>
    </source>
</evidence>